<proteinExistence type="predicted"/>
<keyword evidence="1" id="KW-1133">Transmembrane helix</keyword>
<dbReference type="Proteomes" id="UP000190092">
    <property type="component" value="Unassembled WGS sequence"/>
</dbReference>
<sequence length="485" mass="50748">MWRAFSRTFGVLRASTRRLVRDEAGSIGLLVAAIPVVAGVVAVGAETGSFYRLKRQMQNAADDAALSGSIDRINGLSTSTIANDALYEARRNGFANGASNVTVTVNSPPTSGNFINANGAVEVIIQKSSQSFVFGTVLNAFLGKASSTFTVTARSVAAQAASTSSTQTATSTNKGCLVALTPLAEQGVYFSSFNNFTSDCALVSNGVATGRESNASIYMTSFNSGSFQQIWTRGSFTAESYGSLTPLPSNAQTMQTGTVVDPYASLATPSPGTCTYTNFSYPSGTSVTLTPGTYCGGLSIRGGVNNVYFSPGTYYVANGDLYITSVNNVSCPTCVDGQTGVTFVLTQTTGNYSNIGGVYISSENNVTLSAPPQSSGQPFPGVLFYQDRNAPIGTMTSTSKIFTVTSLNNAKLSGAVYFPNNRIDISSLNNAGNSTNGCTVWVGRYLKFTSYNNNYVAGCGTFSTKWATMQTTATTTIAGKAKICE</sequence>
<organism evidence="3 4">
    <name type="scientific">Enhydrobacter aerosaccus</name>
    <dbReference type="NCBI Taxonomy" id="225324"/>
    <lineage>
        <taxon>Bacteria</taxon>
        <taxon>Pseudomonadati</taxon>
        <taxon>Pseudomonadota</taxon>
        <taxon>Alphaproteobacteria</taxon>
        <taxon>Hyphomicrobiales</taxon>
        <taxon>Enhydrobacter</taxon>
    </lineage>
</organism>
<dbReference type="STRING" id="225324.SAMN02745126_05863"/>
<keyword evidence="1" id="KW-0472">Membrane</keyword>
<name>A0A1T4T9C8_9HYPH</name>
<dbReference type="AlphaFoldDB" id="A0A1T4T9C8"/>
<evidence type="ECO:0000256" key="1">
    <source>
        <dbReference type="SAM" id="Phobius"/>
    </source>
</evidence>
<keyword evidence="4" id="KW-1185">Reference proteome</keyword>
<dbReference type="EMBL" id="FUWJ01000014">
    <property type="protein sequence ID" value="SKA36977.1"/>
    <property type="molecule type" value="Genomic_DNA"/>
</dbReference>
<evidence type="ECO:0000313" key="3">
    <source>
        <dbReference type="EMBL" id="SKA36977.1"/>
    </source>
</evidence>
<evidence type="ECO:0000259" key="2">
    <source>
        <dbReference type="Pfam" id="PF13400"/>
    </source>
</evidence>
<dbReference type="OrthoDB" id="7418984at2"/>
<gene>
    <name evidence="3" type="ORF">SAMN02745126_05863</name>
</gene>
<keyword evidence="1" id="KW-0812">Transmembrane</keyword>
<dbReference type="Pfam" id="PF13400">
    <property type="entry name" value="Tad"/>
    <property type="match status" value="1"/>
</dbReference>
<feature type="transmembrane region" description="Helical" evidence="1">
    <location>
        <begin position="24"/>
        <end position="45"/>
    </location>
</feature>
<evidence type="ECO:0000313" key="4">
    <source>
        <dbReference type="Proteomes" id="UP000190092"/>
    </source>
</evidence>
<accession>A0A1T4T9C8</accession>
<protein>
    <submittedName>
        <fullName evidence="3">Flp pilus assembly protein TadG</fullName>
    </submittedName>
</protein>
<feature type="domain" description="Putative Flp pilus-assembly TadG-like N-terminal" evidence="2">
    <location>
        <begin position="25"/>
        <end position="68"/>
    </location>
</feature>
<reference evidence="4" key="1">
    <citation type="submission" date="2017-02" db="EMBL/GenBank/DDBJ databases">
        <authorList>
            <person name="Varghese N."/>
            <person name="Submissions S."/>
        </authorList>
    </citation>
    <scope>NUCLEOTIDE SEQUENCE [LARGE SCALE GENOMIC DNA]</scope>
    <source>
        <strain evidence="4">ATCC 27094</strain>
    </source>
</reference>
<dbReference type="InterPro" id="IPR028087">
    <property type="entry name" value="Tad_N"/>
</dbReference>